<evidence type="ECO:0000256" key="4">
    <source>
        <dbReference type="ARBA" id="ARBA00022679"/>
    </source>
</evidence>
<feature type="active site" description="5-glutamyl coenzyme A thioester intermediate" evidence="9">
    <location>
        <position position="350"/>
    </location>
</feature>
<dbReference type="Gene3D" id="3.40.1080.10">
    <property type="entry name" value="Glutaconate Coenzyme A-transferase"/>
    <property type="match status" value="2"/>
</dbReference>
<dbReference type="NCBIfam" id="TIGR02429">
    <property type="entry name" value="pcaI_scoA_fam"/>
    <property type="match status" value="1"/>
</dbReference>
<dbReference type="FunFam" id="3.40.1080.10:FF:000001">
    <property type="entry name" value="Succinyl-coa:3-ketoacid-coenzyme a transferase subunit b"/>
    <property type="match status" value="1"/>
</dbReference>
<dbReference type="GO" id="GO:0046952">
    <property type="term" value="P:ketone body catabolic process"/>
    <property type="evidence" value="ECO:0007669"/>
    <property type="project" value="InterPro"/>
</dbReference>
<evidence type="ECO:0000313" key="11">
    <source>
        <dbReference type="Proteomes" id="UP001075354"/>
    </source>
</evidence>
<comment type="catalytic activity">
    <reaction evidence="8">
        <text>a 3-oxo acid + succinyl-CoA = a 3-oxoacyl-CoA + succinate</text>
        <dbReference type="Rhea" id="RHEA:24564"/>
        <dbReference type="ChEBI" id="CHEBI:30031"/>
        <dbReference type="ChEBI" id="CHEBI:35973"/>
        <dbReference type="ChEBI" id="CHEBI:57292"/>
        <dbReference type="ChEBI" id="CHEBI:90726"/>
        <dbReference type="EC" id="2.8.3.5"/>
    </reaction>
</comment>
<keyword evidence="4 8" id="KW-0808">Transferase</keyword>
<evidence type="ECO:0000256" key="3">
    <source>
        <dbReference type="ARBA" id="ARBA00007154"/>
    </source>
</evidence>
<evidence type="ECO:0000256" key="6">
    <source>
        <dbReference type="ARBA" id="ARBA00023128"/>
    </source>
</evidence>
<evidence type="ECO:0000256" key="5">
    <source>
        <dbReference type="ARBA" id="ARBA00022946"/>
    </source>
</evidence>
<reference evidence="10" key="1">
    <citation type="submission" date="2022-12" db="EMBL/GenBank/DDBJ databases">
        <title>Chromosome-level genome assembly of the bean flower thrips Megalurothrips usitatus.</title>
        <authorList>
            <person name="Ma L."/>
            <person name="Liu Q."/>
            <person name="Li H."/>
            <person name="Cai W."/>
        </authorList>
    </citation>
    <scope>NUCLEOTIDE SEQUENCE</scope>
    <source>
        <strain evidence="10">Cailab_2022a</strain>
    </source>
</reference>
<evidence type="ECO:0000256" key="1">
    <source>
        <dbReference type="ARBA" id="ARBA00004173"/>
    </source>
</evidence>
<protein>
    <recommendedName>
        <fullName evidence="8">Succinyl-CoA:3-ketoacid-coenzyme A transferase</fullName>
        <ecNumber evidence="8">2.8.3.5</ecNumber>
    </recommendedName>
</protein>
<dbReference type="InterPro" id="IPR004163">
    <property type="entry name" value="CoA_transf_BS"/>
</dbReference>
<gene>
    <name evidence="10" type="ORF">ONE63_000931</name>
</gene>
<dbReference type="InterPro" id="IPR012792">
    <property type="entry name" value="3-oxoacid_CoA-transf_A"/>
</dbReference>
<dbReference type="SUPFAM" id="SSF100950">
    <property type="entry name" value="NagB/RpiA/CoA transferase-like"/>
    <property type="match status" value="2"/>
</dbReference>
<dbReference type="InterPro" id="IPR004165">
    <property type="entry name" value="CoA_trans_fam_I"/>
</dbReference>
<dbReference type="PANTHER" id="PTHR13707">
    <property type="entry name" value="KETOACID-COENZYME A TRANSFERASE"/>
    <property type="match status" value="1"/>
</dbReference>
<dbReference type="EMBL" id="JAPTSV010000001">
    <property type="protein sequence ID" value="KAJ1532324.1"/>
    <property type="molecule type" value="Genomic_DNA"/>
</dbReference>
<accession>A0AAV7Y2K3</accession>
<sequence>MAPVLNIASSALIRTLCQSKVTHHTLLQSCKVLSSSFSCSASLRSKKVFSSAQEAVKDIQDGSKLLVGGFGLCGIPENLIQAVLDSGCKDLTVVSNNAGVDNFGLGLLLKAHRIKRMIASYVGENAEFERQYLSGELEVELTPQGTLAERVRAGGAGIPAFYTPTAFGTLVHEGGAPIKYDANGGVAIASEPRQTAIFNGRDYIMEEAITGDYALVKAWKADEEGNLVFRKSARNFNPVMCQAAKIGIVEVEEIVPIGQLHPDEIHLPGVFVKRIVKGEKYEKRVEKTTVQKRKSKSGIPQTPAAALRERIIRRAACEFKDGMYANLGIGMPMLAANMIPAGIRVTLQSENGILGLGPFPTKDQVDPDLINAGKETVTVLPGASFFGSDDSFAMIRGGHIGLTMLGAMQVSQYGDLANWMIPGKMVKGMGGAMDLVSASGTKVVVCMEHTSKGGEHKILPQCTLPLTGRGCVDLIITEKAVFSVDREGGLTLIEIAEGVEVPEIISSTGCEFAVSEDLKSMQQVEIPERAD</sequence>
<dbReference type="AlphaFoldDB" id="A0AAV7Y2K3"/>
<dbReference type="InterPro" id="IPR012791">
    <property type="entry name" value="3-oxoacid_CoA-transf_B"/>
</dbReference>
<keyword evidence="6 8" id="KW-0496">Mitochondrion</keyword>
<dbReference type="EC" id="2.8.3.5" evidence="8"/>
<keyword evidence="5" id="KW-0809">Transit peptide</keyword>
<dbReference type="NCBIfam" id="TIGR02428">
    <property type="entry name" value="pcaJ_scoB_fam"/>
    <property type="match status" value="1"/>
</dbReference>
<comment type="pathway">
    <text evidence="2 8">Ketone metabolism; succinyl-CoA degradation; acetoacetyl-CoA from succinyl-CoA: step 1/1.</text>
</comment>
<evidence type="ECO:0000313" key="10">
    <source>
        <dbReference type="EMBL" id="KAJ1532324.1"/>
    </source>
</evidence>
<dbReference type="FunFam" id="3.40.1080.10:FF:000002">
    <property type="entry name" value="Succinyl-CoA:3-ketoacid-coenzyme A transferase, mitochondrial"/>
    <property type="match status" value="1"/>
</dbReference>
<comment type="similarity">
    <text evidence="3 8">Belongs to the 3-oxoacid CoA-transferase family.</text>
</comment>
<organism evidence="10 11">
    <name type="scientific">Megalurothrips usitatus</name>
    <name type="common">bean blossom thrips</name>
    <dbReference type="NCBI Taxonomy" id="439358"/>
    <lineage>
        <taxon>Eukaryota</taxon>
        <taxon>Metazoa</taxon>
        <taxon>Ecdysozoa</taxon>
        <taxon>Arthropoda</taxon>
        <taxon>Hexapoda</taxon>
        <taxon>Insecta</taxon>
        <taxon>Pterygota</taxon>
        <taxon>Neoptera</taxon>
        <taxon>Paraneoptera</taxon>
        <taxon>Thysanoptera</taxon>
        <taxon>Terebrantia</taxon>
        <taxon>Thripoidea</taxon>
        <taxon>Thripidae</taxon>
        <taxon>Megalurothrips</taxon>
    </lineage>
</organism>
<dbReference type="InterPro" id="IPR037171">
    <property type="entry name" value="NagB/RpiA_transferase-like"/>
</dbReference>
<dbReference type="GO" id="GO:0008260">
    <property type="term" value="F:succinyl-CoA:3-oxo-acid CoA-transferase activity"/>
    <property type="evidence" value="ECO:0007669"/>
    <property type="project" value="UniProtKB-EC"/>
</dbReference>
<comment type="subcellular location">
    <subcellularLocation>
        <location evidence="1">Mitochondrion</location>
    </subcellularLocation>
</comment>
<comment type="function">
    <text evidence="7 8">Key enzyme for ketone body catabolism. Transfers the CoA moiety from succinate to acetoacetate. Formation of the enzyme-CoA intermediate proceeds via an unstable anhydride species formed between the carboxylate groups of the enzyme and substrate.</text>
</comment>
<dbReference type="InterPro" id="IPR004164">
    <property type="entry name" value="CoA_transf_AS"/>
</dbReference>
<keyword evidence="11" id="KW-1185">Reference proteome</keyword>
<proteinExistence type="inferred from homology"/>
<dbReference type="GO" id="GO:0005739">
    <property type="term" value="C:mitochondrion"/>
    <property type="evidence" value="ECO:0007669"/>
    <property type="project" value="UniProtKB-SubCell"/>
</dbReference>
<dbReference type="PANTHER" id="PTHR13707:SF23">
    <property type="entry name" value="SUCCINYL-COA:3-KETOACID-COENZYME A TRANSFERASE"/>
    <property type="match status" value="1"/>
</dbReference>
<dbReference type="InterPro" id="IPR014388">
    <property type="entry name" value="3-oxoacid_CoA-transferase"/>
</dbReference>
<evidence type="ECO:0000256" key="7">
    <source>
        <dbReference type="ARBA" id="ARBA00054372"/>
    </source>
</evidence>
<name>A0AAV7Y2K3_9NEOP</name>
<evidence type="ECO:0000256" key="2">
    <source>
        <dbReference type="ARBA" id="ARBA00004753"/>
    </source>
</evidence>
<evidence type="ECO:0000256" key="8">
    <source>
        <dbReference type="PIRNR" id="PIRNR000858"/>
    </source>
</evidence>
<dbReference type="Pfam" id="PF01144">
    <property type="entry name" value="CoA_trans"/>
    <property type="match status" value="2"/>
</dbReference>
<dbReference type="PROSITE" id="PS01273">
    <property type="entry name" value="COA_TRANSF_1"/>
    <property type="match status" value="1"/>
</dbReference>
<dbReference type="Proteomes" id="UP001075354">
    <property type="component" value="Chromosome 1"/>
</dbReference>
<dbReference type="PROSITE" id="PS01274">
    <property type="entry name" value="COA_TRANSF_2"/>
    <property type="match status" value="1"/>
</dbReference>
<comment type="caution">
    <text evidence="10">The sequence shown here is derived from an EMBL/GenBank/DDBJ whole genome shotgun (WGS) entry which is preliminary data.</text>
</comment>
<dbReference type="SMART" id="SM00882">
    <property type="entry name" value="CoA_trans"/>
    <property type="match status" value="2"/>
</dbReference>
<dbReference type="PIRSF" id="PIRSF000858">
    <property type="entry name" value="SCOT-t"/>
    <property type="match status" value="1"/>
</dbReference>
<evidence type="ECO:0000256" key="9">
    <source>
        <dbReference type="PIRSR" id="PIRSR000858-1"/>
    </source>
</evidence>